<dbReference type="STRING" id="1963.AQJ27_32165"/>
<accession>A0A250VIV1</accession>
<sequence length="345" mass="38259">MRCLGLVFPQPPHTWAETASNPPLTIRSMSSDASLPPPDFELASAFPEVGWLRQATAARDWAGIRRYADGLPQGTDRAFLVRVVAEVPGVEHFLRELVAAAPDDVLALTTLGTREIEIGWEIRSSARAEHVSREQFRQLHEHLRQAERLLIRATALDPSHDAAWAARLTTAMGLQLGQNEARRRYDRLAAYHPHHLTGQARLLQQLCPKWSGSWEAAHGFARECLLNSPEGSLSGGLVAEAHLERWLDLPSTGSERTDYLRRPHVHAELVEAAERSVLHPYYRPAYGWVTIQGVFAALFSLIGDTARAAAHFRALGNLASEYPWSYLGKPADAYAKHRSAALGRG</sequence>
<gene>
    <name evidence="1" type="ORF">SO3561_05451</name>
</gene>
<comment type="caution">
    <text evidence="1">The sequence shown here is derived from an EMBL/GenBank/DDBJ whole genome shotgun (WGS) entry which is preliminary data.</text>
</comment>
<evidence type="ECO:0000313" key="1">
    <source>
        <dbReference type="EMBL" id="GAX53920.1"/>
    </source>
</evidence>
<dbReference type="Proteomes" id="UP000217446">
    <property type="component" value="Unassembled WGS sequence"/>
</dbReference>
<name>A0A250VIV1_STROL</name>
<organism evidence="1 2">
    <name type="scientific">Streptomyces olivochromogenes</name>
    <dbReference type="NCBI Taxonomy" id="1963"/>
    <lineage>
        <taxon>Bacteria</taxon>
        <taxon>Bacillati</taxon>
        <taxon>Actinomycetota</taxon>
        <taxon>Actinomycetes</taxon>
        <taxon>Kitasatosporales</taxon>
        <taxon>Streptomycetaceae</taxon>
        <taxon>Streptomyces</taxon>
    </lineage>
</organism>
<dbReference type="EMBL" id="BDQI01000012">
    <property type="protein sequence ID" value="GAX53920.1"/>
    <property type="molecule type" value="Genomic_DNA"/>
</dbReference>
<dbReference type="AlphaFoldDB" id="A0A250VIV1"/>
<evidence type="ECO:0008006" key="3">
    <source>
        <dbReference type="Google" id="ProtNLM"/>
    </source>
</evidence>
<protein>
    <recommendedName>
        <fullName evidence="3">DUF4034 domain-containing protein</fullName>
    </recommendedName>
</protein>
<evidence type="ECO:0000313" key="2">
    <source>
        <dbReference type="Proteomes" id="UP000217446"/>
    </source>
</evidence>
<proteinExistence type="predicted"/>
<keyword evidence="2" id="KW-1185">Reference proteome</keyword>
<reference evidence="2" key="1">
    <citation type="submission" date="2017-05" db="EMBL/GenBank/DDBJ databases">
        <title>Streptomyces olivochromogenes NBRC 3561 whole genome shotgun sequence.</title>
        <authorList>
            <person name="Dohra H."/>
            <person name="Kodani S."/>
        </authorList>
    </citation>
    <scope>NUCLEOTIDE SEQUENCE [LARGE SCALE GENOMIC DNA]</scope>
    <source>
        <strain evidence="2">NBRC 3561</strain>
    </source>
</reference>